<dbReference type="InterPro" id="IPR000843">
    <property type="entry name" value="HTH_LacI"/>
</dbReference>
<dbReference type="Pfam" id="PF13377">
    <property type="entry name" value="Peripla_BP_3"/>
    <property type="match status" value="1"/>
</dbReference>
<evidence type="ECO:0000313" key="5">
    <source>
        <dbReference type="EMBL" id="GGI14746.1"/>
    </source>
</evidence>
<dbReference type="Gene3D" id="1.10.260.40">
    <property type="entry name" value="lambda repressor-like DNA-binding domains"/>
    <property type="match status" value="1"/>
</dbReference>
<comment type="caution">
    <text evidence="5">The sequence shown here is derived from an EMBL/GenBank/DDBJ whole genome shotgun (WGS) entry which is preliminary data.</text>
</comment>
<dbReference type="InterPro" id="IPR010982">
    <property type="entry name" value="Lambda_DNA-bd_dom_sf"/>
</dbReference>
<dbReference type="SMART" id="SM00354">
    <property type="entry name" value="HTH_LACI"/>
    <property type="match status" value="1"/>
</dbReference>
<dbReference type="EMBL" id="BMDH01000003">
    <property type="protein sequence ID" value="GGI14746.1"/>
    <property type="molecule type" value="Genomic_DNA"/>
</dbReference>
<gene>
    <name evidence="5" type="ORF">GCM10007377_12460</name>
</gene>
<dbReference type="RefSeq" id="WP_188355414.1">
    <property type="nucleotide sequence ID" value="NZ_BMDH01000003.1"/>
</dbReference>
<evidence type="ECO:0000256" key="2">
    <source>
        <dbReference type="ARBA" id="ARBA00023125"/>
    </source>
</evidence>
<dbReference type="PANTHER" id="PTHR30146">
    <property type="entry name" value="LACI-RELATED TRANSCRIPTIONAL REPRESSOR"/>
    <property type="match status" value="1"/>
</dbReference>
<dbReference type="Gene3D" id="3.40.50.2300">
    <property type="match status" value="2"/>
</dbReference>
<evidence type="ECO:0000256" key="1">
    <source>
        <dbReference type="ARBA" id="ARBA00023015"/>
    </source>
</evidence>
<accession>A0A8J3EZS6</accession>
<dbReference type="GO" id="GO:0000976">
    <property type="term" value="F:transcription cis-regulatory region binding"/>
    <property type="evidence" value="ECO:0007669"/>
    <property type="project" value="TreeGrafter"/>
</dbReference>
<evidence type="ECO:0000259" key="4">
    <source>
        <dbReference type="PROSITE" id="PS50932"/>
    </source>
</evidence>
<evidence type="ECO:0000313" key="6">
    <source>
        <dbReference type="Proteomes" id="UP000619536"/>
    </source>
</evidence>
<dbReference type="SUPFAM" id="SSF47413">
    <property type="entry name" value="lambda repressor-like DNA-binding domains"/>
    <property type="match status" value="1"/>
</dbReference>
<dbReference type="CDD" id="cd01392">
    <property type="entry name" value="HTH_LacI"/>
    <property type="match status" value="1"/>
</dbReference>
<dbReference type="PROSITE" id="PS50932">
    <property type="entry name" value="HTH_LACI_2"/>
    <property type="match status" value="1"/>
</dbReference>
<dbReference type="PANTHER" id="PTHR30146:SF153">
    <property type="entry name" value="LACTOSE OPERON REPRESSOR"/>
    <property type="match status" value="1"/>
</dbReference>
<keyword evidence="6" id="KW-1185">Reference proteome</keyword>
<dbReference type="Pfam" id="PF00356">
    <property type="entry name" value="LacI"/>
    <property type="match status" value="1"/>
</dbReference>
<protein>
    <submittedName>
        <fullName evidence="5">LacI family transcriptional regulator</fullName>
    </submittedName>
</protein>
<dbReference type="SUPFAM" id="SSF53822">
    <property type="entry name" value="Periplasmic binding protein-like I"/>
    <property type="match status" value="1"/>
</dbReference>
<keyword evidence="1" id="KW-0805">Transcription regulation</keyword>
<dbReference type="InterPro" id="IPR028082">
    <property type="entry name" value="Peripla_BP_I"/>
</dbReference>
<dbReference type="InterPro" id="IPR046335">
    <property type="entry name" value="LacI/GalR-like_sensor"/>
</dbReference>
<evidence type="ECO:0000256" key="3">
    <source>
        <dbReference type="ARBA" id="ARBA00023163"/>
    </source>
</evidence>
<feature type="domain" description="HTH lacI-type" evidence="4">
    <location>
        <begin position="11"/>
        <end position="65"/>
    </location>
</feature>
<dbReference type="AlphaFoldDB" id="A0A8J3EZS6"/>
<keyword evidence="3" id="KW-0804">Transcription</keyword>
<proteinExistence type="predicted"/>
<dbReference type="Proteomes" id="UP000619536">
    <property type="component" value="Unassembled WGS sequence"/>
</dbReference>
<organism evidence="5 6">
    <name type="scientific">Galliscardovia ingluviei</name>
    <dbReference type="NCBI Taxonomy" id="1769422"/>
    <lineage>
        <taxon>Bacteria</taxon>
        <taxon>Bacillati</taxon>
        <taxon>Actinomycetota</taxon>
        <taxon>Actinomycetes</taxon>
        <taxon>Bifidobacteriales</taxon>
        <taxon>Bifidobacteriaceae</taxon>
        <taxon>Galliscardovia</taxon>
    </lineage>
</organism>
<dbReference type="GO" id="GO:0003700">
    <property type="term" value="F:DNA-binding transcription factor activity"/>
    <property type="evidence" value="ECO:0007669"/>
    <property type="project" value="TreeGrafter"/>
</dbReference>
<sequence length="373" mass="41070">MARRAQQTTRTGILAIAQEAGVSPSTVSRVINGTAGVTDEKRKAVEAAIAKYHYEPNRFARSLVTHQSHIIGILIDRSIRYATANTLVQLEEVASNAGYMSVTLTIDKPWKVSLQRALAQLRSLSIDGLVVIAPRVGLADALAASGVQWPLVIINSLLLPYAHGISVVGEQQLEASKHLTEHLIAQGYTRIWHMAGSADWHDEQQRALGWKQALQEHNLERFGKLIQCTWSAQSAYQAIMAEDFSDGMPDAIFVASDHMAYAAIAALRARGIRVPEDIAIAGYDDAEGSIFLDPPLTTIKQDLPAVARTAMYTLLQKIEGKPTDDVVAMEAQLIVRQSSIRAQQKCPPRDSNPEPTSSQAWWLQPNLFYHPFF</sequence>
<name>A0A8J3EZS6_9BIFI</name>
<keyword evidence="2" id="KW-0238">DNA-binding</keyword>
<reference evidence="5" key="2">
    <citation type="submission" date="2020-09" db="EMBL/GenBank/DDBJ databases">
        <authorList>
            <person name="Sun Q."/>
            <person name="Sedlacek I."/>
        </authorList>
    </citation>
    <scope>NUCLEOTIDE SEQUENCE</scope>
    <source>
        <strain evidence="5">CCM 8606</strain>
    </source>
</reference>
<reference evidence="5" key="1">
    <citation type="journal article" date="2014" name="Int. J. Syst. Evol. Microbiol.">
        <title>Complete genome sequence of Corynebacterium casei LMG S-19264T (=DSM 44701T), isolated from a smear-ripened cheese.</title>
        <authorList>
            <consortium name="US DOE Joint Genome Institute (JGI-PGF)"/>
            <person name="Walter F."/>
            <person name="Albersmeier A."/>
            <person name="Kalinowski J."/>
            <person name="Ruckert C."/>
        </authorList>
    </citation>
    <scope>NUCLEOTIDE SEQUENCE</scope>
    <source>
        <strain evidence="5">CCM 8606</strain>
    </source>
</reference>